<proteinExistence type="predicted"/>
<gene>
    <name evidence="1" type="ORF">KIN20_034792</name>
</gene>
<comment type="caution">
    <text evidence="1">The sequence shown here is derived from an EMBL/GenBank/DDBJ whole genome shotgun (WGS) entry which is preliminary data.</text>
</comment>
<protein>
    <submittedName>
        <fullName evidence="1">Uncharacterized protein</fullName>
    </submittedName>
</protein>
<dbReference type="Proteomes" id="UP001196413">
    <property type="component" value="Unassembled WGS sequence"/>
</dbReference>
<reference evidence="1" key="1">
    <citation type="submission" date="2021-06" db="EMBL/GenBank/DDBJ databases">
        <title>Parelaphostrongylus tenuis whole genome reference sequence.</title>
        <authorList>
            <person name="Garwood T.J."/>
            <person name="Larsen P.A."/>
            <person name="Fountain-Jones N.M."/>
            <person name="Garbe J.R."/>
            <person name="Macchietto M.G."/>
            <person name="Kania S.A."/>
            <person name="Gerhold R.W."/>
            <person name="Richards J.E."/>
            <person name="Wolf T.M."/>
        </authorList>
    </citation>
    <scope>NUCLEOTIDE SEQUENCE</scope>
    <source>
        <strain evidence="1">MNPRO001-30</strain>
        <tissue evidence="1">Meninges</tissue>
    </source>
</reference>
<dbReference type="AlphaFoldDB" id="A0AAD5RAN6"/>
<keyword evidence="2" id="KW-1185">Reference proteome</keyword>
<name>A0AAD5RAN6_PARTN</name>
<evidence type="ECO:0000313" key="2">
    <source>
        <dbReference type="Proteomes" id="UP001196413"/>
    </source>
</evidence>
<dbReference type="EMBL" id="JAHQIW010007160">
    <property type="protein sequence ID" value="KAJ1372601.1"/>
    <property type="molecule type" value="Genomic_DNA"/>
</dbReference>
<evidence type="ECO:0000313" key="1">
    <source>
        <dbReference type="EMBL" id="KAJ1372601.1"/>
    </source>
</evidence>
<organism evidence="1 2">
    <name type="scientific">Parelaphostrongylus tenuis</name>
    <name type="common">Meningeal worm</name>
    <dbReference type="NCBI Taxonomy" id="148309"/>
    <lineage>
        <taxon>Eukaryota</taxon>
        <taxon>Metazoa</taxon>
        <taxon>Ecdysozoa</taxon>
        <taxon>Nematoda</taxon>
        <taxon>Chromadorea</taxon>
        <taxon>Rhabditida</taxon>
        <taxon>Rhabditina</taxon>
        <taxon>Rhabditomorpha</taxon>
        <taxon>Strongyloidea</taxon>
        <taxon>Metastrongylidae</taxon>
        <taxon>Parelaphostrongylus</taxon>
    </lineage>
</organism>
<accession>A0AAD5RAN6</accession>
<feature type="non-terminal residue" evidence="1">
    <location>
        <position position="88"/>
    </location>
</feature>
<sequence>FYHHCYESTPLNTIIVTPVNTGSGTVDIYVTVTGAQNGRNVTVFERESQNKKYSSSPHMNRLFEDTIFFGSVSQYISDNSQDEAFLGS</sequence>